<feature type="domain" description="RmlD-like substrate binding" evidence="1">
    <location>
        <begin position="12"/>
        <end position="154"/>
    </location>
</feature>
<dbReference type="AlphaFoldDB" id="A0A6B9G5T3"/>
<evidence type="ECO:0000313" key="3">
    <source>
        <dbReference type="Proteomes" id="UP000502005"/>
    </source>
</evidence>
<dbReference type="PANTHER" id="PTHR43245:SF13">
    <property type="entry name" value="UDP-D-APIOSE_UDP-D-XYLOSE SYNTHASE 2"/>
    <property type="match status" value="1"/>
</dbReference>
<dbReference type="SUPFAM" id="SSF51735">
    <property type="entry name" value="NAD(P)-binding Rossmann-fold domains"/>
    <property type="match status" value="1"/>
</dbReference>
<dbReference type="Gene3D" id="3.40.50.720">
    <property type="entry name" value="NAD(P)-binding Rossmann-like Domain"/>
    <property type="match status" value="1"/>
</dbReference>
<keyword evidence="2" id="KW-0614">Plasmid</keyword>
<dbReference type="InterPro" id="IPR036291">
    <property type="entry name" value="NAD(P)-bd_dom_sf"/>
</dbReference>
<accession>A0A6B9G5T3</accession>
<gene>
    <name evidence="2" type="ORF">CUN67_28750</name>
</gene>
<dbReference type="Proteomes" id="UP000502005">
    <property type="component" value="Plasmid pNE1B"/>
</dbReference>
<reference evidence="2 3" key="1">
    <citation type="submission" date="2017-11" db="EMBL/GenBank/DDBJ databases">
        <title>Genome sequence of Pantoea cypripedii NE1.</title>
        <authorList>
            <person name="Nascimento F.X."/>
        </authorList>
    </citation>
    <scope>NUCLEOTIDE SEQUENCE [LARGE SCALE GENOMIC DNA]</scope>
    <source>
        <strain evidence="2 3">NE1</strain>
        <plasmid evidence="3">pne1b</plasmid>
    </source>
</reference>
<protein>
    <recommendedName>
        <fullName evidence="1">RmlD-like substrate binding domain-containing protein</fullName>
    </recommendedName>
</protein>
<dbReference type="InterPro" id="IPR029903">
    <property type="entry name" value="RmlD-like-bd"/>
</dbReference>
<name>A0A6B9G5T3_PANCY</name>
<sequence length="191" mass="20808">MVLDNLAGTDPAAPESCQDGDRVIMASTSNVNSVDNPRPGSEEDVCNPTQAYPASKLAAEKGLRESGLNWSILRYCFVYGDHDGHLESLPQLATNAKLHPAQTLSMIHHRDIAAAMNIALTGEWDRQVVNLTDEAPTSLYELAALVGEKMESSSEPLANHWRLHADGSLARRLGFKPSVRTVYKTVEEGLL</sequence>
<dbReference type="Pfam" id="PF04321">
    <property type="entry name" value="RmlD_sub_bind"/>
    <property type="match status" value="1"/>
</dbReference>
<dbReference type="EMBL" id="CP024770">
    <property type="protein sequence ID" value="QGY32924.1"/>
    <property type="molecule type" value="Genomic_DNA"/>
</dbReference>
<organism evidence="2 3">
    <name type="scientific">Pantoea cypripedii</name>
    <name type="common">Pectobacterium cypripedii</name>
    <name type="synonym">Erwinia cypripedii</name>
    <dbReference type="NCBI Taxonomy" id="55209"/>
    <lineage>
        <taxon>Bacteria</taxon>
        <taxon>Pseudomonadati</taxon>
        <taxon>Pseudomonadota</taxon>
        <taxon>Gammaproteobacteria</taxon>
        <taxon>Enterobacterales</taxon>
        <taxon>Erwiniaceae</taxon>
        <taxon>Pantoea</taxon>
    </lineage>
</organism>
<dbReference type="PANTHER" id="PTHR43245">
    <property type="entry name" value="BIFUNCTIONAL POLYMYXIN RESISTANCE PROTEIN ARNA"/>
    <property type="match status" value="1"/>
</dbReference>
<dbReference type="InterPro" id="IPR050177">
    <property type="entry name" value="Lipid_A_modif_metabolic_enz"/>
</dbReference>
<evidence type="ECO:0000313" key="2">
    <source>
        <dbReference type="EMBL" id="QGY32924.1"/>
    </source>
</evidence>
<geneLocation type="plasmid" evidence="3">
    <name>pne1b</name>
</geneLocation>
<evidence type="ECO:0000259" key="1">
    <source>
        <dbReference type="Pfam" id="PF04321"/>
    </source>
</evidence>
<proteinExistence type="predicted"/>